<dbReference type="Gene3D" id="3.40.50.300">
    <property type="entry name" value="P-loop containing nucleotide triphosphate hydrolases"/>
    <property type="match status" value="1"/>
</dbReference>
<dbReference type="InterPro" id="IPR050206">
    <property type="entry name" value="FtsK/SpoIIIE/SftA"/>
</dbReference>
<proteinExistence type="predicted"/>
<reference evidence="5 6" key="1">
    <citation type="submission" date="2020-07" db="EMBL/GenBank/DDBJ databases">
        <authorList>
            <person name="Feng H."/>
        </authorList>
    </citation>
    <scope>NUCLEOTIDE SEQUENCE [LARGE SCALE GENOMIC DNA]</scope>
    <source>
        <strain evidence="6">s-11</strain>
    </source>
</reference>
<evidence type="ECO:0000256" key="1">
    <source>
        <dbReference type="ARBA" id="ARBA00022741"/>
    </source>
</evidence>
<dbReference type="InterPro" id="IPR027417">
    <property type="entry name" value="P-loop_NTPase"/>
</dbReference>
<dbReference type="SUPFAM" id="SSF52540">
    <property type="entry name" value="P-loop containing nucleoside triphosphate hydrolases"/>
    <property type="match status" value="1"/>
</dbReference>
<dbReference type="Pfam" id="PF01580">
    <property type="entry name" value="FtsK_SpoIIIE"/>
    <property type="match status" value="1"/>
</dbReference>
<accession>A0A7W1XDK4</accession>
<evidence type="ECO:0000256" key="3">
    <source>
        <dbReference type="PROSITE-ProRule" id="PRU00289"/>
    </source>
</evidence>
<dbReference type="AlphaFoldDB" id="A0A7W1XDK4"/>
<keyword evidence="1 3" id="KW-0547">Nucleotide-binding</keyword>
<dbReference type="PANTHER" id="PTHR22683">
    <property type="entry name" value="SPORULATION PROTEIN RELATED"/>
    <property type="match status" value="1"/>
</dbReference>
<dbReference type="GO" id="GO:0005524">
    <property type="term" value="F:ATP binding"/>
    <property type="evidence" value="ECO:0007669"/>
    <property type="project" value="UniProtKB-UniRule"/>
</dbReference>
<evidence type="ECO:0000256" key="2">
    <source>
        <dbReference type="ARBA" id="ARBA00022840"/>
    </source>
</evidence>
<gene>
    <name evidence="5" type="ORF">H1164_17915</name>
</gene>
<dbReference type="PROSITE" id="PS50901">
    <property type="entry name" value="FTSK"/>
    <property type="match status" value="1"/>
</dbReference>
<keyword evidence="2 3" id="KW-0067">ATP-binding</keyword>
<feature type="domain" description="FtsK" evidence="4">
    <location>
        <begin position="153"/>
        <end position="336"/>
    </location>
</feature>
<feature type="binding site" evidence="3">
    <location>
        <begin position="170"/>
        <end position="177"/>
    </location>
    <ligand>
        <name>ATP</name>
        <dbReference type="ChEBI" id="CHEBI:30616"/>
    </ligand>
</feature>
<evidence type="ECO:0000313" key="6">
    <source>
        <dbReference type="Proteomes" id="UP000530514"/>
    </source>
</evidence>
<dbReference type="InterPro" id="IPR003593">
    <property type="entry name" value="AAA+_ATPase"/>
</dbReference>
<dbReference type="PANTHER" id="PTHR22683:SF47">
    <property type="entry name" value="FTSK DOMAIN-CONTAINING PROTEIN YDCQ"/>
    <property type="match status" value="1"/>
</dbReference>
<dbReference type="GO" id="GO:0003677">
    <property type="term" value="F:DNA binding"/>
    <property type="evidence" value="ECO:0007669"/>
    <property type="project" value="InterPro"/>
</dbReference>
<sequence length="402" mass="46691">MKKLKFYEEQPSILWAVPWSLMGKYDWFMLSRKVSAVLRETMVNAGLVLKEKVEKENLKGEKKIVDKIIYPRVEVKMDEYNFYLWFRMISGQTRKMWESKIDAFSQSLGGDLVGSKMRHGVVEIVVQHSLMDVTQVLRKNDDEHYLYIGYKAGGVLKWDFDSYPHMLLVGVTGAGKSTFLRMILTQIPRDWTLRIVDGKQVEFTYMKDFGYDVVDSKEGFLRYVDDAIDEMENRYRYMTSQRKNHYKDCGLKPYFLVLDEWISLVENLEKKGVKGEKAEREIFFEKMKTLTTKGRAAGVFVIGILQRPDTEFMSGVVRDMFTCKVVLKGLSVAFKMAFDEDGKGLEILDKGQGYCMIDDISVFSFPNYELDEFIEDLERRGIPHVVEGTNGEPVVDDNFVRT</sequence>
<organism evidence="5 6">
    <name type="scientific">Thermoactinomyces daqus</name>
    <dbReference type="NCBI Taxonomy" id="1329516"/>
    <lineage>
        <taxon>Bacteria</taxon>
        <taxon>Bacillati</taxon>
        <taxon>Bacillota</taxon>
        <taxon>Bacilli</taxon>
        <taxon>Bacillales</taxon>
        <taxon>Thermoactinomycetaceae</taxon>
        <taxon>Thermoactinomyces</taxon>
    </lineage>
</organism>
<dbReference type="EMBL" id="JACEIP010000062">
    <property type="protein sequence ID" value="MBA4544690.1"/>
    <property type="molecule type" value="Genomic_DNA"/>
</dbReference>
<dbReference type="Proteomes" id="UP000530514">
    <property type="component" value="Unassembled WGS sequence"/>
</dbReference>
<protein>
    <submittedName>
        <fullName evidence="5">DUF815 domain-containing protein</fullName>
    </submittedName>
</protein>
<evidence type="ECO:0000313" key="5">
    <source>
        <dbReference type="EMBL" id="MBA4544690.1"/>
    </source>
</evidence>
<keyword evidence="6" id="KW-1185">Reference proteome</keyword>
<dbReference type="OrthoDB" id="9807790at2"/>
<evidence type="ECO:0000259" key="4">
    <source>
        <dbReference type="PROSITE" id="PS50901"/>
    </source>
</evidence>
<dbReference type="SMART" id="SM00382">
    <property type="entry name" value="AAA"/>
    <property type="match status" value="1"/>
</dbReference>
<name>A0A7W1XDK4_9BACL</name>
<comment type="caution">
    <text evidence="5">The sequence shown here is derived from an EMBL/GenBank/DDBJ whole genome shotgun (WGS) entry which is preliminary data.</text>
</comment>
<dbReference type="RefSeq" id="WP_033102129.1">
    <property type="nucleotide sequence ID" value="NZ_JACEIP010000062.1"/>
</dbReference>
<dbReference type="InterPro" id="IPR002543">
    <property type="entry name" value="FtsK_dom"/>
</dbReference>